<keyword evidence="5" id="KW-1185">Reference proteome</keyword>
<dbReference type="InterPro" id="IPR029480">
    <property type="entry name" value="Transpos_assoc"/>
</dbReference>
<dbReference type="Proteomes" id="UP000825729">
    <property type="component" value="Unassembled WGS sequence"/>
</dbReference>
<feature type="coiled-coil region" evidence="1">
    <location>
        <begin position="218"/>
        <end position="271"/>
    </location>
</feature>
<gene>
    <name evidence="4" type="ORF">H6P81_003358</name>
</gene>
<comment type="caution">
    <text evidence="4">The sequence shown here is derived from an EMBL/GenBank/DDBJ whole genome shotgun (WGS) entry which is preliminary data.</text>
</comment>
<dbReference type="Pfam" id="PF13963">
    <property type="entry name" value="Transpos_assoc"/>
    <property type="match status" value="1"/>
</dbReference>
<feature type="compositionally biased region" description="Polar residues" evidence="2">
    <location>
        <begin position="146"/>
        <end position="161"/>
    </location>
</feature>
<protein>
    <recommendedName>
        <fullName evidence="3">Transposase-associated domain-containing protein</fullName>
    </recommendedName>
</protein>
<reference evidence="4 5" key="1">
    <citation type="submission" date="2021-07" db="EMBL/GenBank/DDBJ databases">
        <title>The Aristolochia fimbriata genome: insights into angiosperm evolution, floral development and chemical biosynthesis.</title>
        <authorList>
            <person name="Jiao Y."/>
        </authorList>
    </citation>
    <scope>NUCLEOTIDE SEQUENCE [LARGE SCALE GENOMIC DNA]</scope>
    <source>
        <strain evidence="4">IBCAS-2021</strain>
        <tissue evidence="4">Leaf</tissue>
    </source>
</reference>
<feature type="domain" description="Transposase-associated" evidence="3">
    <location>
        <begin position="317"/>
        <end position="391"/>
    </location>
</feature>
<dbReference type="AlphaFoldDB" id="A0AAV7FCC6"/>
<evidence type="ECO:0000313" key="4">
    <source>
        <dbReference type="EMBL" id="KAG9458850.1"/>
    </source>
</evidence>
<keyword evidence="1" id="KW-0175">Coiled coil</keyword>
<feature type="region of interest" description="Disordered" evidence="2">
    <location>
        <begin position="138"/>
        <end position="163"/>
    </location>
</feature>
<evidence type="ECO:0000256" key="2">
    <source>
        <dbReference type="SAM" id="MobiDB-lite"/>
    </source>
</evidence>
<accession>A0AAV7FCC6</accession>
<organism evidence="4 5">
    <name type="scientific">Aristolochia fimbriata</name>
    <name type="common">White veined hardy Dutchman's pipe vine</name>
    <dbReference type="NCBI Taxonomy" id="158543"/>
    <lineage>
        <taxon>Eukaryota</taxon>
        <taxon>Viridiplantae</taxon>
        <taxon>Streptophyta</taxon>
        <taxon>Embryophyta</taxon>
        <taxon>Tracheophyta</taxon>
        <taxon>Spermatophyta</taxon>
        <taxon>Magnoliopsida</taxon>
        <taxon>Magnoliidae</taxon>
        <taxon>Piperales</taxon>
        <taxon>Aristolochiaceae</taxon>
        <taxon>Aristolochia</taxon>
    </lineage>
</organism>
<proteinExistence type="predicted"/>
<evidence type="ECO:0000313" key="5">
    <source>
        <dbReference type="Proteomes" id="UP000825729"/>
    </source>
</evidence>
<dbReference type="EMBL" id="JAINDJ010000002">
    <property type="protein sequence ID" value="KAG9458850.1"/>
    <property type="molecule type" value="Genomic_DNA"/>
</dbReference>
<sequence>MTQDGAQTIQEFGNLASADLVVVLAPFVDQPVFQQDDLFDLVELEYTRQLEWVGNGTPPAEGGLAAGEIECLVTIVSDDGAPLQPSGGPAVVEGLTVDARTTVSGEFQHPTSAPFPPIAANSRGEVLVTFPSSSGEASLVAKEGASGSTRRPISEDSSTSRPPLVEDYASEVDRFHQLRNSLVGKLSVAERFAVEAKLAQSVQRVSHRRYDLMVDLDKRQAKQEVDEAEQRALQERLALVSAQLDSINVDLATIQREIDTSEEETLALQDQLVSVRSCPTLREAETQELFEARVLRIQKRRGADHPTQTGAISGMDKSWMQNWRSRLFNKEYKEGVKYFMQKAQTVVGSDNKVRCPCRVCANGDFHSLSRVEEHLFVHGMLPSYTRWVFHGVREMIKVS</sequence>
<evidence type="ECO:0000259" key="3">
    <source>
        <dbReference type="Pfam" id="PF13963"/>
    </source>
</evidence>
<name>A0AAV7FCC6_ARIFI</name>
<evidence type="ECO:0000256" key="1">
    <source>
        <dbReference type="SAM" id="Coils"/>
    </source>
</evidence>